<accession>A0ABQ8SRM5</accession>
<dbReference type="EMBL" id="JAJSOF020000021">
    <property type="protein sequence ID" value="KAJ4436854.1"/>
    <property type="molecule type" value="Genomic_DNA"/>
</dbReference>
<protein>
    <submittedName>
        <fullName evidence="1">Uncharacterized protein</fullName>
    </submittedName>
</protein>
<keyword evidence="2" id="KW-1185">Reference proteome</keyword>
<organism evidence="1 2">
    <name type="scientific">Periplaneta americana</name>
    <name type="common">American cockroach</name>
    <name type="synonym">Blatta americana</name>
    <dbReference type="NCBI Taxonomy" id="6978"/>
    <lineage>
        <taxon>Eukaryota</taxon>
        <taxon>Metazoa</taxon>
        <taxon>Ecdysozoa</taxon>
        <taxon>Arthropoda</taxon>
        <taxon>Hexapoda</taxon>
        <taxon>Insecta</taxon>
        <taxon>Pterygota</taxon>
        <taxon>Neoptera</taxon>
        <taxon>Polyneoptera</taxon>
        <taxon>Dictyoptera</taxon>
        <taxon>Blattodea</taxon>
        <taxon>Blattoidea</taxon>
        <taxon>Blattidae</taxon>
        <taxon>Blattinae</taxon>
        <taxon>Periplaneta</taxon>
    </lineage>
</organism>
<reference evidence="1 2" key="1">
    <citation type="journal article" date="2022" name="Allergy">
        <title>Genome assembly and annotation of Periplaneta americana reveal a comprehensive cockroach allergen profile.</title>
        <authorList>
            <person name="Wang L."/>
            <person name="Xiong Q."/>
            <person name="Saelim N."/>
            <person name="Wang L."/>
            <person name="Nong W."/>
            <person name="Wan A.T."/>
            <person name="Shi M."/>
            <person name="Liu X."/>
            <person name="Cao Q."/>
            <person name="Hui J.H.L."/>
            <person name="Sookrung N."/>
            <person name="Leung T.F."/>
            <person name="Tungtrongchitr A."/>
            <person name="Tsui S.K.W."/>
        </authorList>
    </citation>
    <scope>NUCLEOTIDE SEQUENCE [LARGE SCALE GENOMIC DNA]</scope>
    <source>
        <strain evidence="1">PWHHKU_190912</strain>
    </source>
</reference>
<evidence type="ECO:0000313" key="1">
    <source>
        <dbReference type="EMBL" id="KAJ4436854.1"/>
    </source>
</evidence>
<gene>
    <name evidence="1" type="ORF">ANN_16986</name>
</gene>
<proteinExistence type="predicted"/>
<comment type="caution">
    <text evidence="1">The sequence shown here is derived from an EMBL/GenBank/DDBJ whole genome shotgun (WGS) entry which is preliminary data.</text>
</comment>
<name>A0ABQ8SRM5_PERAM</name>
<dbReference type="Proteomes" id="UP001148838">
    <property type="component" value="Unassembled WGS sequence"/>
</dbReference>
<evidence type="ECO:0000313" key="2">
    <source>
        <dbReference type="Proteomes" id="UP001148838"/>
    </source>
</evidence>
<sequence length="231" mass="25705">MGPGSSTESYPAFAHIGLRENPGKNLNQVTCPDRESNPGHLVSRLDVLTVTPQMMEGIFSSSKPRVVGHVLAIYFLAFVPDWPTRLRTAANIILENPKLTSDLAFIKANFGKLPAYIKKLEARGVLSIEYSVFHSTMLCNKLMAHCLRGVLIVSRPLARYMGKERTSPPAKESVRSRAMASWSKASCLGLALQNARWFESSWGKKFSHEISVSVWDRCPPSIVMHLGSYDR</sequence>